<dbReference type="PANTHER" id="PTHR45834:SF3">
    <property type="entry name" value="RHO GUANINE NUCLEOTIDE EXCHANGE FACTOR 3, ISOFORM L"/>
    <property type="match status" value="1"/>
</dbReference>
<dbReference type="AlphaFoldDB" id="X6MIH7"/>
<feature type="domain" description="DH" evidence="2">
    <location>
        <begin position="53"/>
        <end position="114"/>
    </location>
</feature>
<proteinExistence type="predicted"/>
<dbReference type="InterPro" id="IPR053086">
    <property type="entry name" value="RhoGEF_domain"/>
</dbReference>
<dbReference type="PROSITE" id="PS50010">
    <property type="entry name" value="DH_2"/>
    <property type="match status" value="1"/>
</dbReference>
<dbReference type="SUPFAM" id="SSF48065">
    <property type="entry name" value="DBL homology domain (DH-domain)"/>
    <property type="match status" value="1"/>
</dbReference>
<dbReference type="GO" id="GO:0005829">
    <property type="term" value="C:cytosol"/>
    <property type="evidence" value="ECO:0007669"/>
    <property type="project" value="TreeGrafter"/>
</dbReference>
<evidence type="ECO:0000313" key="3">
    <source>
        <dbReference type="EMBL" id="ETO13684.1"/>
    </source>
</evidence>
<feature type="region of interest" description="Disordered" evidence="1">
    <location>
        <begin position="1"/>
        <end position="53"/>
    </location>
</feature>
<evidence type="ECO:0000313" key="4">
    <source>
        <dbReference type="Proteomes" id="UP000023152"/>
    </source>
</evidence>
<dbReference type="Proteomes" id="UP000023152">
    <property type="component" value="Unassembled WGS sequence"/>
</dbReference>
<dbReference type="EMBL" id="ASPP01020453">
    <property type="protein sequence ID" value="ETO13684.1"/>
    <property type="molecule type" value="Genomic_DNA"/>
</dbReference>
<dbReference type="InterPro" id="IPR000219">
    <property type="entry name" value="DH_dom"/>
</dbReference>
<keyword evidence="4" id="KW-1185">Reference proteome</keyword>
<sequence length="114" mass="13048">MTTLPKSNVKAPPPRPKGSPRTPVKAKDKEGGKKEKGPKPNEQSEEDREREGLREKAIVELIETETTYCGLLDKLCQHYVIPLRDYKLINEEQHKTLFPQLEVIKQLSETFLHG</sequence>
<comment type="caution">
    <text evidence="3">The sequence shown here is derived from an EMBL/GenBank/DDBJ whole genome shotgun (WGS) entry which is preliminary data.</text>
</comment>
<reference evidence="3 4" key="1">
    <citation type="journal article" date="2013" name="Curr. Biol.">
        <title>The Genome of the Foraminiferan Reticulomyxa filosa.</title>
        <authorList>
            <person name="Glockner G."/>
            <person name="Hulsmann N."/>
            <person name="Schleicher M."/>
            <person name="Noegel A.A."/>
            <person name="Eichinger L."/>
            <person name="Gallinger C."/>
            <person name="Pawlowski J."/>
            <person name="Sierra R."/>
            <person name="Euteneuer U."/>
            <person name="Pillet L."/>
            <person name="Moustafa A."/>
            <person name="Platzer M."/>
            <person name="Groth M."/>
            <person name="Szafranski K."/>
            <person name="Schliwa M."/>
        </authorList>
    </citation>
    <scope>NUCLEOTIDE SEQUENCE [LARGE SCALE GENOMIC DNA]</scope>
</reference>
<dbReference type="GO" id="GO:0005085">
    <property type="term" value="F:guanyl-nucleotide exchange factor activity"/>
    <property type="evidence" value="ECO:0007669"/>
    <property type="project" value="InterPro"/>
</dbReference>
<dbReference type="PANTHER" id="PTHR45834">
    <property type="entry name" value="RHO GUANINE NUCLEOTIDE EXCHANGE FACTOR 9-RELATED"/>
    <property type="match status" value="1"/>
</dbReference>
<dbReference type="InterPro" id="IPR035899">
    <property type="entry name" value="DBL_dom_sf"/>
</dbReference>
<protein>
    <submittedName>
        <fullName evidence="3">Rho guanine nucleotide exchange factor</fullName>
    </submittedName>
</protein>
<evidence type="ECO:0000259" key="2">
    <source>
        <dbReference type="PROSITE" id="PS50010"/>
    </source>
</evidence>
<dbReference type="Pfam" id="PF00621">
    <property type="entry name" value="RhoGEF"/>
    <property type="match status" value="1"/>
</dbReference>
<gene>
    <name evidence="3" type="ORF">RFI_23684</name>
</gene>
<name>X6MIH7_RETFI</name>
<accession>X6MIH7</accession>
<dbReference type="Gene3D" id="1.20.900.10">
    <property type="entry name" value="Dbl homology (DH) domain"/>
    <property type="match status" value="1"/>
</dbReference>
<evidence type="ECO:0000256" key="1">
    <source>
        <dbReference type="SAM" id="MobiDB-lite"/>
    </source>
</evidence>
<dbReference type="OrthoDB" id="2570713at2759"/>
<feature type="compositionally biased region" description="Basic and acidic residues" evidence="1">
    <location>
        <begin position="25"/>
        <end position="39"/>
    </location>
</feature>
<organism evidence="3 4">
    <name type="scientific">Reticulomyxa filosa</name>
    <dbReference type="NCBI Taxonomy" id="46433"/>
    <lineage>
        <taxon>Eukaryota</taxon>
        <taxon>Sar</taxon>
        <taxon>Rhizaria</taxon>
        <taxon>Retaria</taxon>
        <taxon>Foraminifera</taxon>
        <taxon>Monothalamids</taxon>
        <taxon>Reticulomyxidae</taxon>
        <taxon>Reticulomyxa</taxon>
    </lineage>
</organism>